<dbReference type="InterPro" id="IPR011051">
    <property type="entry name" value="RmlC_Cupin_sf"/>
</dbReference>
<dbReference type="EMBL" id="CP013023">
    <property type="protein sequence ID" value="ANF94792.1"/>
    <property type="molecule type" value="Genomic_DNA"/>
</dbReference>
<accession>A0A172ZBP3</accession>
<reference evidence="2" key="1">
    <citation type="submission" date="2015-10" db="EMBL/GenBank/DDBJ databases">
        <title>Genome of Paenibacillus bovis sp. nov.</title>
        <authorList>
            <person name="Wu Z."/>
            <person name="Gao C."/>
            <person name="Liu Z."/>
            <person name="Zheng H."/>
        </authorList>
    </citation>
    <scope>NUCLEOTIDE SEQUENCE [LARGE SCALE GENOMIC DNA]</scope>
    <source>
        <strain evidence="2">BD3526</strain>
    </source>
</reference>
<dbReference type="SUPFAM" id="SSF51182">
    <property type="entry name" value="RmlC-like cupins"/>
    <property type="match status" value="1"/>
</dbReference>
<sequence>MNEISIEEAKLLGVETIHNVMENGEKRFRLVNQDGSSYIRTESSTIGAWQNSHYHKHLNEIYIVESGWIVYAELAESGELTLKYLKSGEMVSVMPLKPHNIYMSPSTVTHVIKYGCRTVEKPDWFHSQELDRLIKPIAEKELIKMIETRIDK</sequence>
<evidence type="ECO:0008006" key="3">
    <source>
        <dbReference type="Google" id="ProtNLM"/>
    </source>
</evidence>
<organism evidence="1 2">
    <name type="scientific">Paenibacillus bovis</name>
    <dbReference type="NCBI Taxonomy" id="1616788"/>
    <lineage>
        <taxon>Bacteria</taxon>
        <taxon>Bacillati</taxon>
        <taxon>Bacillota</taxon>
        <taxon>Bacilli</taxon>
        <taxon>Bacillales</taxon>
        <taxon>Paenibacillaceae</taxon>
        <taxon>Paenibacillus</taxon>
    </lineage>
</organism>
<dbReference type="Gene3D" id="2.60.120.10">
    <property type="entry name" value="Jelly Rolls"/>
    <property type="match status" value="1"/>
</dbReference>
<evidence type="ECO:0000313" key="2">
    <source>
        <dbReference type="Proteomes" id="UP000078148"/>
    </source>
</evidence>
<protein>
    <recommendedName>
        <fullName evidence="3">Cupin 2 conserved barrel domain-containing protein</fullName>
    </recommendedName>
</protein>
<dbReference type="InterPro" id="IPR014710">
    <property type="entry name" value="RmlC-like_jellyroll"/>
</dbReference>
<dbReference type="RefSeq" id="WP_060531110.1">
    <property type="nucleotide sequence ID" value="NZ_CP013023.1"/>
</dbReference>
<dbReference type="KEGG" id="pbv:AR543_01250"/>
<dbReference type="STRING" id="1616788.AR543_01250"/>
<dbReference type="AlphaFoldDB" id="A0A172ZBP3"/>
<evidence type="ECO:0000313" key="1">
    <source>
        <dbReference type="EMBL" id="ANF94792.1"/>
    </source>
</evidence>
<name>A0A172ZBP3_9BACL</name>
<gene>
    <name evidence="1" type="ORF">AR543_01250</name>
</gene>
<keyword evidence="2" id="KW-1185">Reference proteome</keyword>
<dbReference type="Proteomes" id="UP000078148">
    <property type="component" value="Chromosome"/>
</dbReference>
<dbReference type="OrthoDB" id="1650474at2"/>
<reference evidence="1 2" key="2">
    <citation type="journal article" date="2016" name="Int. J. Syst. Evol. Microbiol.">
        <title>Paenibacillus bovis sp. nov., isolated from raw yak (Bos grunniens) milk.</title>
        <authorList>
            <person name="Gao C."/>
            <person name="Han J."/>
            <person name="Liu Z."/>
            <person name="Xu X."/>
            <person name="Hang F."/>
            <person name="Wu Z."/>
        </authorList>
    </citation>
    <scope>NUCLEOTIDE SEQUENCE [LARGE SCALE GENOMIC DNA]</scope>
    <source>
        <strain evidence="1 2">BD3526</strain>
    </source>
</reference>
<proteinExistence type="predicted"/>